<reference evidence="2 3" key="1">
    <citation type="submission" date="2019-12" db="EMBL/GenBank/DDBJ databases">
        <title>Draft Genome Sequences of Six Type Strains of the Genus Massilia.</title>
        <authorList>
            <person name="Miess H."/>
            <person name="Frediansyah A."/>
            <person name="Goeker M."/>
            <person name="Gross H."/>
        </authorList>
    </citation>
    <scope>NUCLEOTIDE SEQUENCE [LARGE SCALE GENOMIC DNA]</scope>
    <source>
        <strain evidence="2 3">DSM 26639</strain>
    </source>
</reference>
<organism evidence="2 3">
    <name type="scientific">Pseudoduganella flava</name>
    <dbReference type="NCBI Taxonomy" id="871742"/>
    <lineage>
        <taxon>Bacteria</taxon>
        <taxon>Pseudomonadati</taxon>
        <taxon>Pseudomonadota</taxon>
        <taxon>Betaproteobacteria</taxon>
        <taxon>Burkholderiales</taxon>
        <taxon>Oxalobacteraceae</taxon>
        <taxon>Telluria group</taxon>
        <taxon>Pseudoduganella</taxon>
    </lineage>
</organism>
<feature type="compositionally biased region" description="Basic residues" evidence="1">
    <location>
        <begin position="102"/>
        <end position="111"/>
    </location>
</feature>
<dbReference type="Proteomes" id="UP000437862">
    <property type="component" value="Chromosome"/>
</dbReference>
<keyword evidence="3" id="KW-1185">Reference proteome</keyword>
<sequence>MSKPRRCARISAFKRSNEERFDMEKIFAPDKLLDRLSQELRVRSDKQLAKALGLSADVLCQLRRRRIPVTATMLMQMQEVSGVPVDTLRALMGDRRRRIRVMGLSRPRRGKAAPPARDGQDAVRPPDTRAAA</sequence>
<evidence type="ECO:0000313" key="3">
    <source>
        <dbReference type="Proteomes" id="UP000437862"/>
    </source>
</evidence>
<name>A0ABX6FLJ2_9BURK</name>
<dbReference type="InterPro" id="IPR010982">
    <property type="entry name" value="Lambda_DNA-bd_dom_sf"/>
</dbReference>
<evidence type="ECO:0008006" key="4">
    <source>
        <dbReference type="Google" id="ProtNLM"/>
    </source>
</evidence>
<accession>A0ABX6FLJ2</accession>
<feature type="compositionally biased region" description="Basic and acidic residues" evidence="1">
    <location>
        <begin position="118"/>
        <end position="132"/>
    </location>
</feature>
<evidence type="ECO:0000256" key="1">
    <source>
        <dbReference type="SAM" id="MobiDB-lite"/>
    </source>
</evidence>
<protein>
    <recommendedName>
        <fullName evidence="4">XRE family transcriptional regulator</fullName>
    </recommendedName>
</protein>
<dbReference type="RefSeq" id="WP_145873961.1">
    <property type="nucleotide sequence ID" value="NZ_CP046904.1"/>
</dbReference>
<gene>
    <name evidence="2" type="ORF">GO485_03080</name>
</gene>
<dbReference type="SUPFAM" id="SSF47413">
    <property type="entry name" value="lambda repressor-like DNA-binding domains"/>
    <property type="match status" value="1"/>
</dbReference>
<evidence type="ECO:0000313" key="2">
    <source>
        <dbReference type="EMBL" id="QGZ38130.1"/>
    </source>
</evidence>
<dbReference type="EMBL" id="CP046904">
    <property type="protein sequence ID" value="QGZ38130.1"/>
    <property type="molecule type" value="Genomic_DNA"/>
</dbReference>
<feature type="region of interest" description="Disordered" evidence="1">
    <location>
        <begin position="102"/>
        <end position="132"/>
    </location>
</feature>
<proteinExistence type="predicted"/>